<proteinExistence type="predicted"/>
<evidence type="ECO:0000313" key="1">
    <source>
        <dbReference type="EMBL" id="SYV96785.1"/>
    </source>
</evidence>
<feature type="non-terminal residue" evidence="1">
    <location>
        <position position="55"/>
    </location>
</feature>
<organism evidence="1 2">
    <name type="scientific">Mycoplasmopsis edwardii</name>
    <dbReference type="NCBI Taxonomy" id="53558"/>
    <lineage>
        <taxon>Bacteria</taxon>
        <taxon>Bacillati</taxon>
        <taxon>Mycoplasmatota</taxon>
        <taxon>Mycoplasmoidales</taxon>
        <taxon>Metamycoplasmataceae</taxon>
        <taxon>Mycoplasmopsis</taxon>
    </lineage>
</organism>
<gene>
    <name evidence="1" type="ORF">NCTC10132_00119</name>
</gene>
<dbReference type="Gene3D" id="3.20.20.190">
    <property type="entry name" value="Phosphatidylinositol (PI) phosphodiesterase"/>
    <property type="match status" value="1"/>
</dbReference>
<name>A0A3B0PPV6_9BACT</name>
<reference evidence="2" key="1">
    <citation type="submission" date="2018-06" db="EMBL/GenBank/DDBJ databases">
        <authorList>
            <consortium name="Pathogen Informatics"/>
        </authorList>
    </citation>
    <scope>NUCLEOTIDE SEQUENCE [LARGE SCALE GENOMIC DNA]</scope>
    <source>
        <strain evidence="2">NCTC10132</strain>
    </source>
</reference>
<dbReference type="GO" id="GO:0006629">
    <property type="term" value="P:lipid metabolic process"/>
    <property type="evidence" value="ECO:0007669"/>
    <property type="project" value="InterPro"/>
</dbReference>
<dbReference type="Proteomes" id="UP000257559">
    <property type="component" value="Chromosome"/>
</dbReference>
<dbReference type="GO" id="GO:0008081">
    <property type="term" value="F:phosphoric diester hydrolase activity"/>
    <property type="evidence" value="ECO:0007669"/>
    <property type="project" value="InterPro"/>
</dbReference>
<accession>A0A3B0PPV6</accession>
<dbReference type="InterPro" id="IPR017946">
    <property type="entry name" value="PLC-like_Pdiesterase_TIM-brl"/>
</dbReference>
<evidence type="ECO:0000313" key="2">
    <source>
        <dbReference type="Proteomes" id="UP000257559"/>
    </source>
</evidence>
<dbReference type="EMBL" id="LS991951">
    <property type="protein sequence ID" value="SYV96785.1"/>
    <property type="molecule type" value="Genomic_DNA"/>
</dbReference>
<sequence>MNQIVDFLKAHPREFVVARIKDEGFNVHDRGLAKHASELYEHQLNLHSSHIFNHW</sequence>
<dbReference type="KEGG" id="medw:NCTC10132_00119"/>
<dbReference type="AlphaFoldDB" id="A0A3B0PPV6"/>
<protein>
    <submittedName>
        <fullName evidence="1">Uncharacterized protein</fullName>
    </submittedName>
</protein>
<keyword evidence="2" id="KW-1185">Reference proteome</keyword>